<evidence type="ECO:0000256" key="4">
    <source>
        <dbReference type="HAMAP-Rule" id="MF_00724"/>
    </source>
</evidence>
<dbReference type="RefSeq" id="WP_312553082.1">
    <property type="nucleotide sequence ID" value="NZ_JBHRVV010000001.1"/>
</dbReference>
<proteinExistence type="inferred from homology"/>
<keyword evidence="7" id="KW-1185">Reference proteome</keyword>
<comment type="similarity">
    <text evidence="2 4">Belongs to the FliE family.</text>
</comment>
<keyword evidence="6" id="KW-0282">Flagellum</keyword>
<comment type="caution">
    <text evidence="6">The sequence shown here is derived from an EMBL/GenBank/DDBJ whole genome shotgun (WGS) entry which is preliminary data.</text>
</comment>
<reference evidence="7" key="1">
    <citation type="journal article" date="2019" name="Int. J. Syst. Evol. Microbiol.">
        <title>The Global Catalogue of Microorganisms (GCM) 10K type strain sequencing project: providing services to taxonomists for standard genome sequencing and annotation.</title>
        <authorList>
            <consortium name="The Broad Institute Genomics Platform"/>
            <consortium name="The Broad Institute Genome Sequencing Center for Infectious Disease"/>
            <person name="Wu L."/>
            <person name="Ma J."/>
        </authorList>
    </citation>
    <scope>NUCLEOTIDE SEQUENCE [LARGE SCALE GENOMIC DNA]</scope>
    <source>
        <strain evidence="7">CCM 7480</strain>
    </source>
</reference>
<name>A0ABV7PM73_9BURK</name>
<dbReference type="Proteomes" id="UP001595665">
    <property type="component" value="Unassembled WGS sequence"/>
</dbReference>
<sequence>MSIGGIGGIDSSRIEAMMAQLKAAATKPAAPNLAPGSLGGIGNLGNLGKLGDLGKAADVGASEGASKVSFSDALKNSLQQVSNSQKHAEELGQKFAMGDDSVSLSDTMIAMQKSSIAFQATVQVRNKLVSAYHEIMNMQV</sequence>
<accession>A0ABV7PM73</accession>
<dbReference type="EMBL" id="JBHRVV010000001">
    <property type="protein sequence ID" value="MFC3459168.1"/>
    <property type="molecule type" value="Genomic_DNA"/>
</dbReference>
<dbReference type="PANTHER" id="PTHR34653">
    <property type="match status" value="1"/>
</dbReference>
<dbReference type="NCBIfam" id="TIGR00205">
    <property type="entry name" value="fliE"/>
    <property type="match status" value="1"/>
</dbReference>
<evidence type="ECO:0000256" key="1">
    <source>
        <dbReference type="ARBA" id="ARBA00004117"/>
    </source>
</evidence>
<evidence type="ECO:0000313" key="7">
    <source>
        <dbReference type="Proteomes" id="UP001595665"/>
    </source>
</evidence>
<keyword evidence="3 4" id="KW-0975">Bacterial flagellum</keyword>
<evidence type="ECO:0000256" key="5">
    <source>
        <dbReference type="NCBIfam" id="TIGR00205"/>
    </source>
</evidence>
<keyword evidence="6" id="KW-0966">Cell projection</keyword>
<dbReference type="PANTHER" id="PTHR34653:SF1">
    <property type="entry name" value="FLAGELLAR HOOK-BASAL BODY COMPLEX PROTEIN FLIE"/>
    <property type="match status" value="1"/>
</dbReference>
<organism evidence="6 7">
    <name type="scientific">Massilia haematophila</name>
    <dbReference type="NCBI Taxonomy" id="457923"/>
    <lineage>
        <taxon>Bacteria</taxon>
        <taxon>Pseudomonadati</taxon>
        <taxon>Pseudomonadota</taxon>
        <taxon>Betaproteobacteria</taxon>
        <taxon>Burkholderiales</taxon>
        <taxon>Oxalobacteraceae</taxon>
        <taxon>Telluria group</taxon>
        <taxon>Massilia</taxon>
    </lineage>
</organism>
<dbReference type="InterPro" id="IPR001624">
    <property type="entry name" value="FliE"/>
</dbReference>
<dbReference type="Pfam" id="PF02049">
    <property type="entry name" value="FliE"/>
    <property type="match status" value="1"/>
</dbReference>
<dbReference type="PRINTS" id="PR01006">
    <property type="entry name" value="FLGHOOKFLIE"/>
</dbReference>
<keyword evidence="6" id="KW-0969">Cilium</keyword>
<dbReference type="HAMAP" id="MF_00724">
    <property type="entry name" value="FliE"/>
    <property type="match status" value="1"/>
</dbReference>
<evidence type="ECO:0000313" key="6">
    <source>
        <dbReference type="EMBL" id="MFC3459168.1"/>
    </source>
</evidence>
<gene>
    <name evidence="4 6" type="primary">fliE</name>
    <name evidence="6" type="ORF">ACFOPH_13080</name>
</gene>
<evidence type="ECO:0000256" key="2">
    <source>
        <dbReference type="ARBA" id="ARBA00009272"/>
    </source>
</evidence>
<comment type="subcellular location">
    <subcellularLocation>
        <location evidence="1 4">Bacterial flagellum basal body</location>
    </subcellularLocation>
</comment>
<evidence type="ECO:0000256" key="3">
    <source>
        <dbReference type="ARBA" id="ARBA00023143"/>
    </source>
</evidence>
<protein>
    <recommendedName>
        <fullName evidence="4 5">Flagellar hook-basal body complex protein FliE</fullName>
    </recommendedName>
</protein>